<dbReference type="EMBL" id="CP163440">
    <property type="protein sequence ID" value="XDQ63457.1"/>
    <property type="molecule type" value="Genomic_DNA"/>
</dbReference>
<organism evidence="2">
    <name type="scientific">Streptomyces sp. R35</name>
    <dbReference type="NCBI Taxonomy" id="3238630"/>
    <lineage>
        <taxon>Bacteria</taxon>
        <taxon>Bacillati</taxon>
        <taxon>Actinomycetota</taxon>
        <taxon>Actinomycetes</taxon>
        <taxon>Kitasatosporales</taxon>
        <taxon>Streptomycetaceae</taxon>
        <taxon>Streptomyces</taxon>
    </lineage>
</organism>
<accession>A0AB39SAK2</accession>
<keyword evidence="1" id="KW-0812">Transmembrane</keyword>
<gene>
    <name evidence="2" type="ORF">AB5J50_22970</name>
</gene>
<name>A0AB39SAK2_9ACTN</name>
<sequence>MNRPIPGMVQVALRHIVSDQVSGGVVRPATRSISWRDSRFQVRRPQTGKQNVELTCPVCETALVAEVHAESRTRRAAAVYLVLAALSVIVLVAALAYAVHQGGKTLPEGQSYPALFPFSILAIFVTFVAAPLFYLRGRRHNGVSLLNAPMFRGKHALLPVRS</sequence>
<feature type="transmembrane region" description="Helical" evidence="1">
    <location>
        <begin position="78"/>
        <end position="100"/>
    </location>
</feature>
<feature type="transmembrane region" description="Helical" evidence="1">
    <location>
        <begin position="112"/>
        <end position="135"/>
    </location>
</feature>
<dbReference type="RefSeq" id="WP_369260277.1">
    <property type="nucleotide sequence ID" value="NZ_CP163440.1"/>
</dbReference>
<dbReference type="AlphaFoldDB" id="A0AB39SAK2"/>
<keyword evidence="1" id="KW-1133">Transmembrane helix</keyword>
<evidence type="ECO:0000256" key="1">
    <source>
        <dbReference type="SAM" id="Phobius"/>
    </source>
</evidence>
<evidence type="ECO:0000313" key="2">
    <source>
        <dbReference type="EMBL" id="XDQ63457.1"/>
    </source>
</evidence>
<keyword evidence="1" id="KW-0472">Membrane</keyword>
<reference evidence="2" key="1">
    <citation type="submission" date="2024-07" db="EMBL/GenBank/DDBJ databases">
        <authorList>
            <person name="Yu S.T."/>
        </authorList>
    </citation>
    <scope>NUCLEOTIDE SEQUENCE</scope>
    <source>
        <strain evidence="2">R35</strain>
    </source>
</reference>
<proteinExistence type="predicted"/>
<protein>
    <submittedName>
        <fullName evidence="2">Uncharacterized protein</fullName>
    </submittedName>
</protein>